<evidence type="ECO:0000313" key="2">
    <source>
        <dbReference type="Proteomes" id="UP001164539"/>
    </source>
</evidence>
<sequence>MNENKVKALREKWVAKIMMLNEEYVCARDRLLAAQRLYPALDDVESMLTVCDIQLLAAAIKLSDSKIDNYWVLELLKPSGTYYDVIIHYQKILTLLQPIRDDFPGTDLALQFLQNVFPELSDRENHSDYDFKHGASLAGQKFTSDRNSSGKTLGIVSEDCVSMEVISEKSQNFEPFSLHCHKTEQQDGLTTHQSTHSEDNKISSPLTMAFRKPIQEFYNFENNQKLESIQAGEIWAAHFQANVHGNYRYALINFNGSYELSITWLKPIPISSSEKRWYVAGLPVGCGSFNVNPVTNDDLVLPIVFSHKCTSVHAVTEHQFEIYPKKGEIWALYKNWNLDEWAINPQNLKGCKFDLVELLSDFSKASGADVVCLEKVDGFRSVFQRQMIGQNPIIYQIPSNNLYIFCHKIPAYKLMGRDNDKAVNAIFELDQLALPDDKIHGTSAETILKEEKLDTSFGLTPMKCLLSWESSTESKFLKDNRSPNYFSIGQVWAVYCGKDKVPRPYVHIDKVISEKQVCVTFLEPLPVFINDIEWKKKNLPIACGLFELSKTSVILKISKFSHPVKHEKSVTEPCFIIYPKKGEVWAVYENWNDEWRQKDYRDNGCYIVEILSDLTNENGITIARLEEVKNNLTFFCRQQYDGSDITCTVSQAKMFSFSHKIPAFKIPGIGMYGIPEDSWHLDPNAFPLKHIR</sequence>
<evidence type="ECO:0000313" key="1">
    <source>
        <dbReference type="EMBL" id="KAJ4728877.1"/>
    </source>
</evidence>
<dbReference type="Proteomes" id="UP001164539">
    <property type="component" value="Chromosome 1"/>
</dbReference>
<dbReference type="EMBL" id="CM051394">
    <property type="protein sequence ID" value="KAJ4728877.1"/>
    <property type="molecule type" value="Genomic_DNA"/>
</dbReference>
<comment type="caution">
    <text evidence="1">The sequence shown here is derived from an EMBL/GenBank/DDBJ whole genome shotgun (WGS) entry which is preliminary data.</text>
</comment>
<reference evidence="1 2" key="1">
    <citation type="journal article" date="2023" name="Science">
        <title>Complex scaffold remodeling in plant triterpene biosynthesis.</title>
        <authorList>
            <person name="De La Pena R."/>
            <person name="Hodgson H."/>
            <person name="Liu J.C."/>
            <person name="Stephenson M.J."/>
            <person name="Martin A.C."/>
            <person name="Owen C."/>
            <person name="Harkess A."/>
            <person name="Leebens-Mack J."/>
            <person name="Jimenez L.E."/>
            <person name="Osbourn A."/>
            <person name="Sattely E.S."/>
        </authorList>
    </citation>
    <scope>NUCLEOTIDE SEQUENCE [LARGE SCALE GENOMIC DNA]</scope>
    <source>
        <strain evidence="2">cv. JPN11</strain>
        <tissue evidence="1">Leaf</tissue>
    </source>
</reference>
<proteinExistence type="predicted"/>
<keyword evidence="2" id="KW-1185">Reference proteome</keyword>
<accession>A0ACC1YZI2</accession>
<organism evidence="1 2">
    <name type="scientific">Melia azedarach</name>
    <name type="common">Chinaberry tree</name>
    <dbReference type="NCBI Taxonomy" id="155640"/>
    <lineage>
        <taxon>Eukaryota</taxon>
        <taxon>Viridiplantae</taxon>
        <taxon>Streptophyta</taxon>
        <taxon>Embryophyta</taxon>
        <taxon>Tracheophyta</taxon>
        <taxon>Spermatophyta</taxon>
        <taxon>Magnoliopsida</taxon>
        <taxon>eudicotyledons</taxon>
        <taxon>Gunneridae</taxon>
        <taxon>Pentapetalae</taxon>
        <taxon>rosids</taxon>
        <taxon>malvids</taxon>
        <taxon>Sapindales</taxon>
        <taxon>Meliaceae</taxon>
        <taxon>Melia</taxon>
    </lineage>
</organism>
<protein>
    <submittedName>
        <fullName evidence="1">DnaJ domain containing protein</fullName>
    </submittedName>
</protein>
<name>A0ACC1YZI2_MELAZ</name>
<gene>
    <name evidence="1" type="ORF">OWV82_001745</name>
</gene>